<feature type="region of interest" description="Disordered" evidence="1">
    <location>
        <begin position="1"/>
        <end position="32"/>
    </location>
</feature>
<feature type="domain" description="IclR-ED" evidence="2">
    <location>
        <begin position="1"/>
        <end position="113"/>
    </location>
</feature>
<dbReference type="Pfam" id="PF01614">
    <property type="entry name" value="IclR_C"/>
    <property type="match status" value="1"/>
</dbReference>
<dbReference type="InterPro" id="IPR050707">
    <property type="entry name" value="HTH_MetabolicPath_Reg"/>
</dbReference>
<evidence type="ECO:0000313" key="3">
    <source>
        <dbReference type="EMBL" id="MET8436967.1"/>
    </source>
</evidence>
<reference evidence="3 4" key="1">
    <citation type="submission" date="2024-06" db="EMBL/GenBank/DDBJ databases">
        <title>The Natural Products Discovery Center: Release of the First 8490 Sequenced Strains for Exploring Actinobacteria Biosynthetic Diversity.</title>
        <authorList>
            <person name="Kalkreuter E."/>
            <person name="Kautsar S.A."/>
            <person name="Yang D."/>
            <person name="Bader C.D."/>
            <person name="Teijaro C.N."/>
            <person name="Fluegel L."/>
            <person name="Davis C.M."/>
            <person name="Simpson J.R."/>
            <person name="Lauterbach L."/>
            <person name="Steele A.D."/>
            <person name="Gui C."/>
            <person name="Meng S."/>
            <person name="Li G."/>
            <person name="Viehrig K."/>
            <person name="Ye F."/>
            <person name="Su P."/>
            <person name="Kiefer A.F."/>
            <person name="Nichols A."/>
            <person name="Cepeda A.J."/>
            <person name="Yan W."/>
            <person name="Fan B."/>
            <person name="Jiang Y."/>
            <person name="Adhikari A."/>
            <person name="Zheng C.-J."/>
            <person name="Schuster L."/>
            <person name="Cowan T.M."/>
            <person name="Smanski M.J."/>
            <person name="Chevrette M.G."/>
            <person name="De Carvalho L.P.S."/>
            <person name="Shen B."/>
        </authorList>
    </citation>
    <scope>NUCLEOTIDE SEQUENCE [LARGE SCALE GENOMIC DNA]</scope>
    <source>
        <strain evidence="3 4">NPDC005137</strain>
    </source>
</reference>
<evidence type="ECO:0000313" key="4">
    <source>
        <dbReference type="Proteomes" id="UP001550044"/>
    </source>
</evidence>
<dbReference type="SUPFAM" id="SSF55781">
    <property type="entry name" value="GAF domain-like"/>
    <property type="match status" value="1"/>
</dbReference>
<dbReference type="PANTHER" id="PTHR30136">
    <property type="entry name" value="HELIX-TURN-HELIX TRANSCRIPTIONAL REGULATOR, ICLR FAMILY"/>
    <property type="match status" value="1"/>
</dbReference>
<evidence type="ECO:0000259" key="2">
    <source>
        <dbReference type="PROSITE" id="PS51078"/>
    </source>
</evidence>
<organism evidence="3 4">
    <name type="scientific">Streptomyces sp. 900116325</name>
    <dbReference type="NCBI Taxonomy" id="3154295"/>
    <lineage>
        <taxon>Bacteria</taxon>
        <taxon>Bacillati</taxon>
        <taxon>Actinomycetota</taxon>
        <taxon>Actinomycetes</taxon>
        <taxon>Kitasatosporales</taxon>
        <taxon>Streptomycetaceae</taxon>
        <taxon>Streptomyces</taxon>
    </lineage>
</organism>
<evidence type="ECO:0000256" key="1">
    <source>
        <dbReference type="SAM" id="MobiDB-lite"/>
    </source>
</evidence>
<dbReference type="EMBL" id="JBEXIP010000032">
    <property type="protein sequence ID" value="MET8436967.1"/>
    <property type="molecule type" value="Genomic_DNA"/>
</dbReference>
<dbReference type="Proteomes" id="UP001550044">
    <property type="component" value="Unassembled WGS sequence"/>
</dbReference>
<keyword evidence="4" id="KW-1185">Reference proteome</keyword>
<sequence length="131" mass="14020">MRTAARPGTACPPAATEQLLRARPLRSRTTRAPVDVDDLMRQLEDIRRTGVSFDHGETVQDVGCAATGIRGPHGEVIASLSISAPMRRFTQHEPQLVVAVRGAAVQVAERLRASEHPAGWRGQDVAAAPPA</sequence>
<dbReference type="PROSITE" id="PS51078">
    <property type="entry name" value="ICLR_ED"/>
    <property type="match status" value="1"/>
</dbReference>
<dbReference type="InterPro" id="IPR029016">
    <property type="entry name" value="GAF-like_dom_sf"/>
</dbReference>
<dbReference type="RefSeq" id="WP_356711755.1">
    <property type="nucleotide sequence ID" value="NZ_JBEXIP010000032.1"/>
</dbReference>
<comment type="caution">
    <text evidence="3">The sequence shown here is derived from an EMBL/GenBank/DDBJ whole genome shotgun (WGS) entry which is preliminary data.</text>
</comment>
<gene>
    <name evidence="3" type="ORF">ABZV61_30180</name>
</gene>
<dbReference type="Gene3D" id="3.30.450.40">
    <property type="match status" value="1"/>
</dbReference>
<dbReference type="InterPro" id="IPR014757">
    <property type="entry name" value="Tscrpt_reg_IclR_C"/>
</dbReference>
<name>A0ABV2UGJ2_9ACTN</name>
<proteinExistence type="predicted"/>
<dbReference type="PANTHER" id="PTHR30136:SF35">
    <property type="entry name" value="HTH-TYPE TRANSCRIPTIONAL REGULATOR RV1719"/>
    <property type="match status" value="1"/>
</dbReference>
<accession>A0ABV2UGJ2</accession>
<protein>
    <submittedName>
        <fullName evidence="3">IclR family transcriptional regulator C-terminal domain-containing protein</fullName>
    </submittedName>
</protein>